<comment type="caution">
    <text evidence="1">The sequence shown here is derived from an EMBL/GenBank/DDBJ whole genome shotgun (WGS) entry which is preliminary data.</text>
</comment>
<dbReference type="AlphaFoldDB" id="A0A078S3Y4"/>
<organism evidence="1 2">
    <name type="scientific">Bacteroides uniformis str. 3978 T3 ii</name>
    <dbReference type="NCBI Taxonomy" id="1339349"/>
    <lineage>
        <taxon>Bacteria</taxon>
        <taxon>Pseudomonadati</taxon>
        <taxon>Bacteroidota</taxon>
        <taxon>Bacteroidia</taxon>
        <taxon>Bacteroidales</taxon>
        <taxon>Bacteroidaceae</taxon>
        <taxon>Bacteroides</taxon>
    </lineage>
</organism>
<dbReference type="PATRIC" id="fig|1339349.3.peg.1659"/>
<dbReference type="EMBL" id="JNHN01000168">
    <property type="protein sequence ID" value="KDS51568.1"/>
    <property type="molecule type" value="Genomic_DNA"/>
</dbReference>
<dbReference type="RefSeq" id="WP_035449430.1">
    <property type="nucleotide sequence ID" value="NZ_JNHN01000168.1"/>
</dbReference>
<proteinExistence type="predicted"/>
<gene>
    <name evidence="1" type="ORF">M094_0403</name>
</gene>
<name>A0A078S3Y4_BACUN</name>
<dbReference type="Proteomes" id="UP000028013">
    <property type="component" value="Unassembled WGS sequence"/>
</dbReference>
<accession>A0A078S3Y4</accession>
<evidence type="ECO:0000313" key="2">
    <source>
        <dbReference type="Proteomes" id="UP000028013"/>
    </source>
</evidence>
<protein>
    <submittedName>
        <fullName evidence="1">Uncharacterized protein</fullName>
    </submittedName>
</protein>
<reference evidence="1 2" key="1">
    <citation type="submission" date="2014-04" db="EMBL/GenBank/DDBJ databases">
        <authorList>
            <person name="Sears C."/>
            <person name="Carroll K."/>
            <person name="Sack B.R."/>
            <person name="Qadri F."/>
            <person name="Myers L.L."/>
            <person name="Chung G.-T."/>
            <person name="Escheverria P."/>
            <person name="Fraser C.M."/>
            <person name="Sadzewicz L."/>
            <person name="Shefchek K.A."/>
            <person name="Tallon L."/>
            <person name="Das S.P."/>
            <person name="Daugherty S."/>
            <person name="Mongodin E.F."/>
        </authorList>
    </citation>
    <scope>NUCLEOTIDE SEQUENCE [LARGE SCALE GENOMIC DNA]</scope>
    <source>
        <strain evidence="1 2">3978 T3 ii</strain>
    </source>
</reference>
<evidence type="ECO:0000313" key="1">
    <source>
        <dbReference type="EMBL" id="KDS51568.1"/>
    </source>
</evidence>
<sequence>MANHYSTYFNITHEDLVNRGVYNAFLDKDSLLHIDPLLLKDCTIPEFKNAYEDFLQYFRGFVALTNAARSKSTKDKFFKRIVDRYTLKEISNTGLGYSTGNTRGRGISGALSIQLAESTYDIIKAGMTDPEIFCLMQLIEDNMGPDRISDMTISILHEHFLAYTQRISAELKLPTKLYRYSYDLSFNVPFYQNKPILFIPTQFLCDLPYAIDYDDIDRVCDYNNRLKQKIASIIGVCWTECLKYKKSDWKSLICNNRDCYDVAIEYFKKIKGIPYDFNEDRKGQYKDILLAELLSKVPFLCNIEKSKNIKEEVYELSLAMCNQFKRLVEDLRLSELLYRKGRKPDETDWQLMLFMVADTYRNAGQFDVAISRESNPGVGELDFQITRGAKANTVVEIKRSCNKDLMHGYRTQLAAYMKAEQATSGIFMVIVEDDSIDYIKAQLNEVKKDMIDKGEYIPKVIFINGKHQPSASAPSYKNPTL</sequence>